<evidence type="ECO:0008006" key="5">
    <source>
        <dbReference type="Google" id="ProtNLM"/>
    </source>
</evidence>
<keyword evidence="2" id="KW-0732">Signal</keyword>
<dbReference type="EMBL" id="FOLD01000012">
    <property type="protein sequence ID" value="SFC92406.1"/>
    <property type="molecule type" value="Genomic_DNA"/>
</dbReference>
<protein>
    <recommendedName>
        <fullName evidence="5">Chlorophyllase enzyme</fullName>
    </recommendedName>
</protein>
<feature type="compositionally biased region" description="Low complexity" evidence="1">
    <location>
        <begin position="137"/>
        <end position="146"/>
    </location>
</feature>
<evidence type="ECO:0000313" key="4">
    <source>
        <dbReference type="Proteomes" id="UP000198639"/>
    </source>
</evidence>
<feature type="region of interest" description="Disordered" evidence="1">
    <location>
        <begin position="125"/>
        <end position="146"/>
    </location>
</feature>
<reference evidence="4" key="1">
    <citation type="submission" date="2016-10" db="EMBL/GenBank/DDBJ databases">
        <authorList>
            <person name="Varghese N."/>
            <person name="Submissions S."/>
        </authorList>
    </citation>
    <scope>NUCLEOTIDE SEQUENCE [LARGE SCALE GENOMIC DNA]</scope>
    <source>
        <strain evidence="4">CGMCC 1.12041</strain>
    </source>
</reference>
<dbReference type="Gene3D" id="3.40.50.1820">
    <property type="entry name" value="alpha/beta hydrolase"/>
    <property type="match status" value="1"/>
</dbReference>
<organism evidence="3 4">
    <name type="scientific">Massilia yuzhufengensis</name>
    <dbReference type="NCBI Taxonomy" id="1164594"/>
    <lineage>
        <taxon>Bacteria</taxon>
        <taxon>Pseudomonadati</taxon>
        <taxon>Pseudomonadota</taxon>
        <taxon>Betaproteobacteria</taxon>
        <taxon>Burkholderiales</taxon>
        <taxon>Oxalobacteraceae</taxon>
        <taxon>Telluria group</taxon>
        <taxon>Massilia</taxon>
    </lineage>
</organism>
<feature type="chain" id="PRO_5011486820" description="Chlorophyllase enzyme" evidence="2">
    <location>
        <begin position="27"/>
        <end position="359"/>
    </location>
</feature>
<gene>
    <name evidence="3" type="ORF">SAMN05216204_11273</name>
</gene>
<evidence type="ECO:0000256" key="1">
    <source>
        <dbReference type="SAM" id="MobiDB-lite"/>
    </source>
</evidence>
<dbReference type="SUPFAM" id="SSF53474">
    <property type="entry name" value="alpha/beta-Hydrolases"/>
    <property type="match status" value="1"/>
</dbReference>
<dbReference type="OrthoDB" id="9812672at2"/>
<dbReference type="STRING" id="1164594.SAMN05216204_11273"/>
<keyword evidence="4" id="KW-1185">Reference proteome</keyword>
<feature type="region of interest" description="Disordered" evidence="1">
    <location>
        <begin position="26"/>
        <end position="52"/>
    </location>
</feature>
<evidence type="ECO:0000313" key="3">
    <source>
        <dbReference type="EMBL" id="SFC92406.1"/>
    </source>
</evidence>
<name>A0A1I1N4Y5_9BURK</name>
<feature type="signal peptide" evidence="2">
    <location>
        <begin position="1"/>
        <end position="26"/>
    </location>
</feature>
<dbReference type="Proteomes" id="UP000198639">
    <property type="component" value="Unassembled WGS sequence"/>
</dbReference>
<dbReference type="AlphaFoldDB" id="A0A1I1N4Y5"/>
<sequence>MKPSRHTLIALAVAVIAAGAAGTPLAQERAPEKEYPAPPPPPYVTPATPQGTGKYGAVMEADPGLPTHTVYRPADLAKLGAEKLPIVAWGNGACINVGNRFRYFLSEIASHGFVAIATGPIGPQEAEGRATSASLRGKPAPGSPGALALAAGQQPVLDGGKKSIPSDTTAAQLIDAIDWAIRENGRKGSQYYGRLDTSKIAVMGQSCGGVQAIDAAHDPRVSTLGVWNSGAWPVKGRGWDNAAARAADKDDVKTIKVPAIYITGEPAEVAYKNADTDFDLLQVPAFRAWREDTGHGGTYREPNGGEFGEVGANWLKWQLKGDRDAARMFTGADCGLCKRPNWHVKSKGLDAGAAGKGQP</sequence>
<proteinExistence type="predicted"/>
<dbReference type="InterPro" id="IPR029058">
    <property type="entry name" value="AB_hydrolase_fold"/>
</dbReference>
<accession>A0A1I1N4Y5</accession>
<evidence type="ECO:0000256" key="2">
    <source>
        <dbReference type="SAM" id="SignalP"/>
    </source>
</evidence>
<dbReference type="RefSeq" id="WP_091874846.1">
    <property type="nucleotide sequence ID" value="NZ_FOLD01000012.1"/>
</dbReference>